<evidence type="ECO:0000313" key="2">
    <source>
        <dbReference type="EMBL" id="CAB9520836.1"/>
    </source>
</evidence>
<dbReference type="Proteomes" id="UP001153069">
    <property type="component" value="Unassembled WGS sequence"/>
</dbReference>
<evidence type="ECO:0000256" key="1">
    <source>
        <dbReference type="SAM" id="Coils"/>
    </source>
</evidence>
<gene>
    <name evidence="2" type="ORF">SEMRO_1139_G245470.1</name>
</gene>
<accession>A0A9N8EG48</accession>
<dbReference type="AlphaFoldDB" id="A0A9N8EG48"/>
<organism evidence="2 3">
    <name type="scientific">Seminavis robusta</name>
    <dbReference type="NCBI Taxonomy" id="568900"/>
    <lineage>
        <taxon>Eukaryota</taxon>
        <taxon>Sar</taxon>
        <taxon>Stramenopiles</taxon>
        <taxon>Ochrophyta</taxon>
        <taxon>Bacillariophyta</taxon>
        <taxon>Bacillariophyceae</taxon>
        <taxon>Bacillariophycidae</taxon>
        <taxon>Naviculales</taxon>
        <taxon>Naviculaceae</taxon>
        <taxon>Seminavis</taxon>
    </lineage>
</organism>
<sequence>MVKKDYTEHQSVWVKGGIHRNQVASFVESKGPSFAGIELLDGRRVKVKWSSIMEIFCGPCERNTIRDIERPGEWVSALHYEQRDGRTVNIADAEDEIRRQGAWRPQNANQYYLAYYRELRTSDDLRGDNQRLRGENRMLHQRLLQMEDRVQQIEELLHNSNIPSGF</sequence>
<name>A0A9N8EG48_9STRA</name>
<keyword evidence="3" id="KW-1185">Reference proteome</keyword>
<comment type="caution">
    <text evidence="2">The sequence shown here is derived from an EMBL/GenBank/DDBJ whole genome shotgun (WGS) entry which is preliminary data.</text>
</comment>
<dbReference type="EMBL" id="CAICTM010001137">
    <property type="protein sequence ID" value="CAB9520836.1"/>
    <property type="molecule type" value="Genomic_DNA"/>
</dbReference>
<feature type="coiled-coil region" evidence="1">
    <location>
        <begin position="129"/>
        <end position="156"/>
    </location>
</feature>
<proteinExistence type="predicted"/>
<keyword evidence="1" id="KW-0175">Coiled coil</keyword>
<reference evidence="2" key="1">
    <citation type="submission" date="2020-06" db="EMBL/GenBank/DDBJ databases">
        <authorList>
            <consortium name="Plant Systems Biology data submission"/>
        </authorList>
    </citation>
    <scope>NUCLEOTIDE SEQUENCE</scope>
    <source>
        <strain evidence="2">D6</strain>
    </source>
</reference>
<protein>
    <submittedName>
        <fullName evidence="2">Uncharacterized protein</fullName>
    </submittedName>
</protein>
<evidence type="ECO:0000313" key="3">
    <source>
        <dbReference type="Proteomes" id="UP001153069"/>
    </source>
</evidence>